<keyword evidence="1" id="KW-0560">Oxidoreductase</keyword>
<evidence type="ECO:0000313" key="1">
    <source>
        <dbReference type="EMBL" id="CAA66867.1"/>
    </source>
</evidence>
<dbReference type="GO" id="GO:0004517">
    <property type="term" value="F:nitric-oxide synthase activity"/>
    <property type="evidence" value="ECO:0007669"/>
    <property type="project" value="UniProtKB-EC"/>
</dbReference>
<protein>
    <submittedName>
        <fullName evidence="1">Nitric-oxide synthase</fullName>
        <ecNumber evidence="1">1.14.13.39</ecNumber>
    </submittedName>
</protein>
<proteinExistence type="evidence at transcript level"/>
<organism evidence="1">
    <name type="scientific">Sus scrofa</name>
    <name type="common">Pig</name>
    <dbReference type="NCBI Taxonomy" id="9823"/>
    <lineage>
        <taxon>Eukaryota</taxon>
        <taxon>Metazoa</taxon>
        <taxon>Chordata</taxon>
        <taxon>Craniata</taxon>
        <taxon>Vertebrata</taxon>
        <taxon>Euteleostomi</taxon>
        <taxon>Mammalia</taxon>
        <taxon>Eutheria</taxon>
        <taxon>Laurasiatheria</taxon>
        <taxon>Artiodactyla</taxon>
        <taxon>Suina</taxon>
        <taxon>Suidae</taxon>
        <taxon>Sus</taxon>
    </lineage>
</organism>
<feature type="non-terminal residue" evidence="1">
    <location>
        <position position="1"/>
    </location>
</feature>
<dbReference type="SUPFAM" id="SSF52218">
    <property type="entry name" value="Flavoproteins"/>
    <property type="match status" value="1"/>
</dbReference>
<reference evidence="1" key="1">
    <citation type="journal article" date="1997" name="Eur. J. Haematol.">
        <title>Evidence for a NO synthase in porcine platelets which is stimulated during activation/aggregation.</title>
        <authorList>
            <person name="Berkels R."/>
            <person name="Bertsch A."/>
            <person name="Zuther T."/>
            <person name="Dhein S."/>
            <person name="Stockklauser K."/>
            <person name="Rosen P."/>
            <person name="Rosen R."/>
        </authorList>
    </citation>
    <scope>NUCLEOTIDE SEQUENCE</scope>
</reference>
<sequence>PLEEEQLLLVVTSTFGNGGLPRQWRETEEVPFHAERTHQQVQVCCVRPRLQHVPPF</sequence>
<dbReference type="AlphaFoldDB" id="P79283"/>
<dbReference type="InterPro" id="IPR029039">
    <property type="entry name" value="Flavoprotein-like_sf"/>
</dbReference>
<name>P79283_PIG</name>
<feature type="non-terminal residue" evidence="1">
    <location>
        <position position="56"/>
    </location>
</feature>
<dbReference type="EMBL" id="X98196">
    <property type="protein sequence ID" value="CAA66867.1"/>
    <property type="molecule type" value="mRNA"/>
</dbReference>
<dbReference type="EC" id="1.14.13.39" evidence="1"/>
<accession>P79283</accession>